<comment type="caution">
    <text evidence="10">The sequence shown here is derived from an EMBL/GenBank/DDBJ whole genome shotgun (WGS) entry which is preliminary data.</text>
</comment>
<comment type="subunit">
    <text evidence="3">Monomer.</text>
</comment>
<dbReference type="Proteomes" id="UP000823405">
    <property type="component" value="Unassembled WGS sequence"/>
</dbReference>
<evidence type="ECO:0000256" key="1">
    <source>
        <dbReference type="ARBA" id="ARBA00002053"/>
    </source>
</evidence>
<reference evidence="10" key="1">
    <citation type="journal article" date="2020" name="Fungal Divers.">
        <title>Resolving the Mortierellaceae phylogeny through synthesis of multi-gene phylogenetics and phylogenomics.</title>
        <authorList>
            <person name="Vandepol N."/>
            <person name="Liber J."/>
            <person name="Desiro A."/>
            <person name="Na H."/>
            <person name="Kennedy M."/>
            <person name="Barry K."/>
            <person name="Grigoriev I.V."/>
            <person name="Miller A.N."/>
            <person name="O'Donnell K."/>
            <person name="Stajich J.E."/>
            <person name="Bonito G."/>
        </authorList>
    </citation>
    <scope>NUCLEOTIDE SEQUENCE</scope>
    <source>
        <strain evidence="10">NVP60</strain>
    </source>
</reference>
<evidence type="ECO:0000256" key="5">
    <source>
        <dbReference type="ARBA" id="ARBA00022448"/>
    </source>
</evidence>
<keyword evidence="5" id="KW-0813">Transport</keyword>
<dbReference type="InterPro" id="IPR003172">
    <property type="entry name" value="ML_dom"/>
</dbReference>
<feature type="domain" description="MD-2-related lipid-recognition" evidence="9">
    <location>
        <begin position="28"/>
        <end position="150"/>
    </location>
</feature>
<organism evidence="10 11">
    <name type="scientific">Linnemannia gamsii</name>
    <dbReference type="NCBI Taxonomy" id="64522"/>
    <lineage>
        <taxon>Eukaryota</taxon>
        <taxon>Fungi</taxon>
        <taxon>Fungi incertae sedis</taxon>
        <taxon>Mucoromycota</taxon>
        <taxon>Mortierellomycotina</taxon>
        <taxon>Mortierellomycetes</taxon>
        <taxon>Mortierellales</taxon>
        <taxon>Mortierellaceae</taxon>
        <taxon>Linnemannia</taxon>
    </lineage>
</organism>
<dbReference type="GO" id="GO:0015918">
    <property type="term" value="P:sterol transport"/>
    <property type="evidence" value="ECO:0007669"/>
    <property type="project" value="InterPro"/>
</dbReference>
<keyword evidence="11" id="KW-1185">Reference proteome</keyword>
<dbReference type="InterPro" id="IPR039670">
    <property type="entry name" value="NPC2-like"/>
</dbReference>
<keyword evidence="7" id="KW-0445">Lipid transport</keyword>
<evidence type="ECO:0000313" key="10">
    <source>
        <dbReference type="EMBL" id="KAG0293200.1"/>
    </source>
</evidence>
<evidence type="ECO:0000313" key="11">
    <source>
        <dbReference type="Proteomes" id="UP000823405"/>
    </source>
</evidence>
<gene>
    <name evidence="10" type="ORF">BGZ97_005393</name>
</gene>
<evidence type="ECO:0000256" key="6">
    <source>
        <dbReference type="ARBA" id="ARBA00022729"/>
    </source>
</evidence>
<sequence length="172" mass="18182">MKFTTAVTILATAVISAVSAQDGVYTTFKDCSTGSPTDFTATSVSISPSPLCISKPFCLTASGTLTAPITQGASYVITGRWLGRVVYTETHDLCTLLAANGQNCDVPAGPFTLNLCVDVKANYPAGWVFDFQFHAINGNNELLFCQATPDYPGIQHPHPMSGLKGVICPSIQ</sequence>
<evidence type="ECO:0000256" key="3">
    <source>
        <dbReference type="ARBA" id="ARBA00011245"/>
    </source>
</evidence>
<dbReference type="PANTHER" id="PTHR11306">
    <property type="entry name" value="NIEMANN PICK TYPE C2 PROTEIN NPC2-RELATED"/>
    <property type="match status" value="1"/>
</dbReference>
<comment type="similarity">
    <text evidence="2">Belongs to the NPC2 family.</text>
</comment>
<dbReference type="GO" id="GO:0032934">
    <property type="term" value="F:sterol binding"/>
    <property type="evidence" value="ECO:0007669"/>
    <property type="project" value="InterPro"/>
</dbReference>
<dbReference type="InterPro" id="IPR014756">
    <property type="entry name" value="Ig_E-set"/>
</dbReference>
<evidence type="ECO:0000256" key="8">
    <source>
        <dbReference type="SAM" id="SignalP"/>
    </source>
</evidence>
<keyword evidence="6 8" id="KW-0732">Signal</keyword>
<dbReference type="SMART" id="SM00737">
    <property type="entry name" value="ML"/>
    <property type="match status" value="1"/>
</dbReference>
<protein>
    <recommendedName>
        <fullName evidence="4">Phosphatidylglycerol/phosphatidylinositol transfer protein</fullName>
    </recommendedName>
</protein>
<evidence type="ECO:0000256" key="4">
    <source>
        <dbReference type="ARBA" id="ARBA00016056"/>
    </source>
</evidence>
<evidence type="ECO:0000256" key="7">
    <source>
        <dbReference type="ARBA" id="ARBA00023055"/>
    </source>
</evidence>
<dbReference type="PANTHER" id="PTHR11306:SF0">
    <property type="entry name" value="PHOSPHATIDYLGLYCEROL_PHOSPHATIDYLINOSITOL TRANSFER PROTEIN"/>
    <property type="match status" value="1"/>
</dbReference>
<evidence type="ECO:0000259" key="9">
    <source>
        <dbReference type="SMART" id="SM00737"/>
    </source>
</evidence>
<dbReference type="Pfam" id="PF02221">
    <property type="entry name" value="E1_DerP2_DerF2"/>
    <property type="match status" value="1"/>
</dbReference>
<dbReference type="SUPFAM" id="SSF81296">
    <property type="entry name" value="E set domains"/>
    <property type="match status" value="1"/>
</dbReference>
<dbReference type="EMBL" id="JAAAIN010002433">
    <property type="protein sequence ID" value="KAG0293200.1"/>
    <property type="molecule type" value="Genomic_DNA"/>
</dbReference>
<feature type="chain" id="PRO_5040344434" description="Phosphatidylglycerol/phosphatidylinositol transfer protein" evidence="8">
    <location>
        <begin position="21"/>
        <end position="172"/>
    </location>
</feature>
<proteinExistence type="inferred from homology"/>
<comment type="function">
    <text evidence="1">Catalyzes the intermembrane transfer of phosphatidylglycerol and phosphatidylinositol.</text>
</comment>
<name>A0A9P6QS44_9FUNG</name>
<evidence type="ECO:0000256" key="2">
    <source>
        <dbReference type="ARBA" id="ARBA00006370"/>
    </source>
</evidence>
<feature type="signal peptide" evidence="8">
    <location>
        <begin position="1"/>
        <end position="20"/>
    </location>
</feature>
<dbReference type="AlphaFoldDB" id="A0A9P6QS44"/>
<dbReference type="OrthoDB" id="6409159at2759"/>
<accession>A0A9P6QS44</accession>